<evidence type="ECO:0000313" key="12">
    <source>
        <dbReference type="Proteomes" id="UP000652760"/>
    </source>
</evidence>
<dbReference type="PANTHER" id="PTHR11670">
    <property type="entry name" value="ACONITASE/IRON-RESPONSIVE ELEMENT FAMILY MEMBER"/>
    <property type="match status" value="1"/>
</dbReference>
<dbReference type="InterPro" id="IPR036008">
    <property type="entry name" value="Aconitase_4Fe-4S_dom"/>
</dbReference>
<dbReference type="NCBIfam" id="NF006757">
    <property type="entry name" value="PRK09277.1"/>
    <property type="match status" value="1"/>
</dbReference>
<dbReference type="Gene3D" id="3.20.19.10">
    <property type="entry name" value="Aconitase, domain 4"/>
    <property type="match status" value="1"/>
</dbReference>
<dbReference type="EC" id="4.2.1.3" evidence="3 8"/>
<keyword evidence="4" id="KW-0479">Metal-binding</keyword>
<evidence type="ECO:0000313" key="11">
    <source>
        <dbReference type="EMBL" id="MBK1842088.1"/>
    </source>
</evidence>
<dbReference type="InterPro" id="IPR015931">
    <property type="entry name" value="Acnase/IPM_dHydase_lsu_aba_1/3"/>
</dbReference>
<dbReference type="GO" id="GO:0003994">
    <property type="term" value="F:aconitate hydratase activity"/>
    <property type="evidence" value="ECO:0007669"/>
    <property type="project" value="UniProtKB-EC"/>
</dbReference>
<dbReference type="SUPFAM" id="SSF52016">
    <property type="entry name" value="LeuD/IlvD-like"/>
    <property type="match status" value="1"/>
</dbReference>
<dbReference type="PRINTS" id="PR00415">
    <property type="entry name" value="ACONITASE"/>
</dbReference>
<dbReference type="RefSeq" id="WP_200198765.1">
    <property type="nucleotide sequence ID" value="NZ_JAENHM010000078.1"/>
</dbReference>
<accession>A0ABS1FFG2</accession>
<gene>
    <name evidence="11" type="primary">acnA</name>
    <name evidence="11" type="ORF">JHL17_32295</name>
</gene>
<comment type="caution">
    <text evidence="11">The sequence shown here is derived from an EMBL/GenBank/DDBJ whole genome shotgun (WGS) entry which is preliminary data.</text>
</comment>
<dbReference type="Gene3D" id="3.30.499.10">
    <property type="entry name" value="Aconitase, domain 3"/>
    <property type="match status" value="2"/>
</dbReference>
<dbReference type="Pfam" id="PF00694">
    <property type="entry name" value="Aconitase_C"/>
    <property type="match status" value="1"/>
</dbReference>
<evidence type="ECO:0000256" key="2">
    <source>
        <dbReference type="ARBA" id="ARBA00007185"/>
    </source>
</evidence>
<dbReference type="Gene3D" id="6.10.190.10">
    <property type="match status" value="1"/>
</dbReference>
<dbReference type="InterPro" id="IPR001030">
    <property type="entry name" value="Acoase/IPM_deHydtase_lsu_aba"/>
</dbReference>
<comment type="catalytic activity">
    <reaction evidence="7 8">
        <text>citrate = D-threo-isocitrate</text>
        <dbReference type="Rhea" id="RHEA:10336"/>
        <dbReference type="ChEBI" id="CHEBI:15562"/>
        <dbReference type="ChEBI" id="CHEBI:16947"/>
        <dbReference type="EC" id="4.2.1.3"/>
    </reaction>
</comment>
<dbReference type="InterPro" id="IPR006249">
    <property type="entry name" value="Aconitase/IRP2"/>
</dbReference>
<dbReference type="NCBIfam" id="NF009520">
    <property type="entry name" value="PRK12881.1"/>
    <property type="match status" value="1"/>
</dbReference>
<dbReference type="NCBIfam" id="TIGR01341">
    <property type="entry name" value="aconitase_1"/>
    <property type="match status" value="1"/>
</dbReference>
<dbReference type="SUPFAM" id="SSF53732">
    <property type="entry name" value="Aconitase iron-sulfur domain"/>
    <property type="match status" value="1"/>
</dbReference>
<dbReference type="Proteomes" id="UP000652760">
    <property type="component" value="Unassembled WGS sequence"/>
</dbReference>
<reference evidence="12" key="1">
    <citation type="submission" date="2021-01" db="EMBL/GenBank/DDBJ databases">
        <title>Genome public.</title>
        <authorList>
            <person name="Liu C."/>
            <person name="Sun Q."/>
        </authorList>
    </citation>
    <scope>NUCLEOTIDE SEQUENCE [LARGE SCALE GENOMIC DNA]</scope>
    <source>
        <strain evidence="12">YIM B02556</strain>
    </source>
</reference>
<keyword evidence="5 8" id="KW-0408">Iron</keyword>
<dbReference type="InterPro" id="IPR015928">
    <property type="entry name" value="Aconitase/3IPM_dehydase_swvl"/>
</dbReference>
<comment type="function">
    <text evidence="8">Catalyzes the isomerization of citrate to isocitrate via cis-aconitate.</text>
</comment>
<feature type="domain" description="Aconitase/3-isopropylmalate dehydratase large subunit alpha/beta/alpha" evidence="9">
    <location>
        <begin position="69"/>
        <end position="562"/>
    </location>
</feature>
<dbReference type="Pfam" id="PF00330">
    <property type="entry name" value="Aconitase"/>
    <property type="match status" value="1"/>
</dbReference>
<keyword evidence="6 8" id="KW-0411">Iron-sulfur</keyword>
<evidence type="ECO:0000256" key="8">
    <source>
        <dbReference type="RuleBase" id="RU361275"/>
    </source>
</evidence>
<keyword evidence="8 11" id="KW-0456">Lyase</keyword>
<evidence type="ECO:0000256" key="5">
    <source>
        <dbReference type="ARBA" id="ARBA00023004"/>
    </source>
</evidence>
<organism evidence="11 12">
    <name type="scientific">Azospirillum endophyticum</name>
    <dbReference type="NCBI Taxonomy" id="2800326"/>
    <lineage>
        <taxon>Bacteria</taxon>
        <taxon>Pseudomonadati</taxon>
        <taxon>Pseudomonadota</taxon>
        <taxon>Alphaproteobacteria</taxon>
        <taxon>Rhodospirillales</taxon>
        <taxon>Azospirillaceae</taxon>
        <taxon>Azospirillum</taxon>
    </lineage>
</organism>
<evidence type="ECO:0000259" key="10">
    <source>
        <dbReference type="Pfam" id="PF00694"/>
    </source>
</evidence>
<protein>
    <recommendedName>
        <fullName evidence="3 8">Aconitate hydratase</fullName>
        <shortName evidence="8">Aconitase</shortName>
        <ecNumber evidence="3 8">4.2.1.3</ecNumber>
    </recommendedName>
</protein>
<evidence type="ECO:0000256" key="3">
    <source>
        <dbReference type="ARBA" id="ARBA00012926"/>
    </source>
</evidence>
<comment type="cofactor">
    <cofactor evidence="1">
        <name>[4Fe-4S] cluster</name>
        <dbReference type="ChEBI" id="CHEBI:49883"/>
    </cofactor>
</comment>
<dbReference type="InterPro" id="IPR000573">
    <property type="entry name" value="AconitaseA/IPMdHydase_ssu_swvl"/>
</dbReference>
<keyword evidence="8" id="KW-0004">4Fe-4S</keyword>
<name>A0ABS1FFG2_9PROT</name>
<sequence>MTAAAGAKLRLADGSVVRIESIAAACSAAGRDISTLPYACRVLVENLARGARVGRSGIGPAEVARAVWWEEHQGENAALQVKRVILPDSSGLPVLLDLAALRDAVARAGLDPATVEPLTQVDVIVDHSLQVDVSARPDAMRVNMKREFTRNGERYRFLKWAQSAFGNVRIFPPGTGIIHQVNLEHIASVVTRDDGPDGFAFPDFVLGGDSHTPMINAIGVLGWGVGGIEAEAAMLGGLYDFPIPEFVGVRLEGSLPAGATTTDLVLHVTQRLRQEGVVGTIIEFSGPAVTALPVPARATLANMVPEYGATAGFFPIDAATIDYLATTRSRSHAEFVRAYAVANDLFRDADAPEPVFGRMIAIDLTMVTRSVAGPRRPQDRLDLRDVAQDFRARLDRPPGERGFGVDPTVRAAIPLGDAVVEIHHGTLAIAAITACTNTSNPAVMIAAGLLARNAVAAGLSVPSWVKTSLAPGSRVVTRYLETLGLLGPLEQLGFGVVGYGCTTCGGKSGPIAATLAELADRAGVVLAAVLSGNRNFEGRIHRHVRANYIASPPLVVAYALAGRIDVDLDSAPIGRRRDGRPVFLRDLWPSDAEVAALLGVANDPSLFADVYGTPERVRLWDALETPEGACFPWDPASTYLLEPPFLQLARERSRTGFPNRLHGVRVLGAYVDSLTTDHISPSGEIPPDGAAGRYLSQLGIAPADFNTYVGRRCNHEVMARGTFANLRIKNLLVPEREGGWTRLLPDGEIVPVHEAAASYRADGIPLMILGGRDYGMGSSRDWAAKGSALLGVRVVLAENFERIHRANLIGMGVLPLQFQPGEGWLQLGLDGTETFDLDGLAQAIEGTAPATITARHRRGTTIFQATAAMTTGTERDCLRQGGIFAAMLASCLGQDAGQPNPGHQ</sequence>
<evidence type="ECO:0000256" key="4">
    <source>
        <dbReference type="ARBA" id="ARBA00022723"/>
    </source>
</evidence>
<evidence type="ECO:0000256" key="1">
    <source>
        <dbReference type="ARBA" id="ARBA00001966"/>
    </source>
</evidence>
<proteinExistence type="inferred from homology"/>
<evidence type="ECO:0000256" key="6">
    <source>
        <dbReference type="ARBA" id="ARBA00023014"/>
    </source>
</evidence>
<keyword evidence="12" id="KW-1185">Reference proteome</keyword>
<evidence type="ECO:0000259" key="9">
    <source>
        <dbReference type="Pfam" id="PF00330"/>
    </source>
</evidence>
<evidence type="ECO:0000256" key="7">
    <source>
        <dbReference type="ARBA" id="ARBA00023501"/>
    </source>
</evidence>
<comment type="similarity">
    <text evidence="2 8">Belongs to the aconitase/IPM isomerase family.</text>
</comment>
<feature type="domain" description="Aconitase A/isopropylmalate dehydratase small subunit swivel" evidence="10">
    <location>
        <begin position="693"/>
        <end position="819"/>
    </location>
</feature>
<dbReference type="EMBL" id="JAENHM010000078">
    <property type="protein sequence ID" value="MBK1842088.1"/>
    <property type="molecule type" value="Genomic_DNA"/>
</dbReference>